<dbReference type="Proteomes" id="UP001055811">
    <property type="component" value="Linkage Group LG04"/>
</dbReference>
<name>A0ACB9DXP3_CICIN</name>
<protein>
    <submittedName>
        <fullName evidence="1">Uncharacterized protein</fullName>
    </submittedName>
</protein>
<keyword evidence="2" id="KW-1185">Reference proteome</keyword>
<gene>
    <name evidence="1" type="ORF">L2E82_22425</name>
</gene>
<reference evidence="2" key="1">
    <citation type="journal article" date="2022" name="Mol. Ecol. Resour.">
        <title>The genomes of chicory, endive, great burdock and yacon provide insights into Asteraceae palaeo-polyploidization history and plant inulin production.</title>
        <authorList>
            <person name="Fan W."/>
            <person name="Wang S."/>
            <person name="Wang H."/>
            <person name="Wang A."/>
            <person name="Jiang F."/>
            <person name="Liu H."/>
            <person name="Zhao H."/>
            <person name="Xu D."/>
            <person name="Zhang Y."/>
        </authorList>
    </citation>
    <scope>NUCLEOTIDE SEQUENCE [LARGE SCALE GENOMIC DNA]</scope>
    <source>
        <strain evidence="2">cv. Punajuju</strain>
    </source>
</reference>
<sequence length="157" mass="16801">MDCKIKSPASSLPSIEESVSPPSRLSHVFNDKVLPSASHPLCFDFDERKTQLYLADGLRRYQSQSLVRTINYASSSIEGFEKNTKGVFTFLGSEKAGAVGEQKASSNLGLLKINLTKSIIGHLLGAAGGVEAISTVKLSEEKSLLLGTELEKGLDAS</sequence>
<dbReference type="EMBL" id="CM042012">
    <property type="protein sequence ID" value="KAI3751342.1"/>
    <property type="molecule type" value="Genomic_DNA"/>
</dbReference>
<evidence type="ECO:0000313" key="2">
    <source>
        <dbReference type="Proteomes" id="UP001055811"/>
    </source>
</evidence>
<reference evidence="1 2" key="2">
    <citation type="journal article" date="2022" name="Mol. Ecol. Resour.">
        <title>The genomes of chicory, endive, great burdock and yacon provide insights into Asteraceae paleo-polyploidization history and plant inulin production.</title>
        <authorList>
            <person name="Fan W."/>
            <person name="Wang S."/>
            <person name="Wang H."/>
            <person name="Wang A."/>
            <person name="Jiang F."/>
            <person name="Liu H."/>
            <person name="Zhao H."/>
            <person name="Xu D."/>
            <person name="Zhang Y."/>
        </authorList>
    </citation>
    <scope>NUCLEOTIDE SEQUENCE [LARGE SCALE GENOMIC DNA]</scope>
    <source>
        <strain evidence="2">cv. Punajuju</strain>
        <tissue evidence="1">Leaves</tissue>
    </source>
</reference>
<organism evidence="1 2">
    <name type="scientific">Cichorium intybus</name>
    <name type="common">Chicory</name>
    <dbReference type="NCBI Taxonomy" id="13427"/>
    <lineage>
        <taxon>Eukaryota</taxon>
        <taxon>Viridiplantae</taxon>
        <taxon>Streptophyta</taxon>
        <taxon>Embryophyta</taxon>
        <taxon>Tracheophyta</taxon>
        <taxon>Spermatophyta</taxon>
        <taxon>Magnoliopsida</taxon>
        <taxon>eudicotyledons</taxon>
        <taxon>Gunneridae</taxon>
        <taxon>Pentapetalae</taxon>
        <taxon>asterids</taxon>
        <taxon>campanulids</taxon>
        <taxon>Asterales</taxon>
        <taxon>Asteraceae</taxon>
        <taxon>Cichorioideae</taxon>
        <taxon>Cichorieae</taxon>
        <taxon>Cichoriinae</taxon>
        <taxon>Cichorium</taxon>
    </lineage>
</organism>
<comment type="caution">
    <text evidence="1">The sequence shown here is derived from an EMBL/GenBank/DDBJ whole genome shotgun (WGS) entry which is preliminary data.</text>
</comment>
<evidence type="ECO:0000313" key="1">
    <source>
        <dbReference type="EMBL" id="KAI3751342.1"/>
    </source>
</evidence>
<proteinExistence type="predicted"/>
<accession>A0ACB9DXP3</accession>